<gene>
    <name evidence="1" type="ORF">EOD41_04680</name>
</gene>
<dbReference type="GO" id="GO:0009036">
    <property type="term" value="F:type II site-specific deoxyribonuclease activity"/>
    <property type="evidence" value="ECO:0007669"/>
    <property type="project" value="InterPro"/>
</dbReference>
<evidence type="ECO:0000313" key="1">
    <source>
        <dbReference type="EMBL" id="RVU01266.1"/>
    </source>
</evidence>
<keyword evidence="1" id="KW-0378">Hydrolase</keyword>
<comment type="caution">
    <text evidence="1">The sequence shown here is derived from an EMBL/GenBank/DDBJ whole genome shotgun (WGS) entry which is preliminary data.</text>
</comment>
<keyword evidence="1" id="KW-0255">Endonuclease</keyword>
<proteinExistence type="predicted"/>
<sequence>MANTYLSYITDDHLKTCIAKLHRSYVNAKNSIDTARFYENKIDSFKLTFDSKFNGIDQESLVNTEMLRQIDKSINNFIGSFHEDVLGGIDGFETGRLTGYDVKASDNTMFAEIKNKHNTASSGAQRSMFERLRVFADNHRAEHATCYWVQILAKGSFDRPWEAYLNGTHYSHPRVRKISGDRFYALLSGVPDALFQLYRILPTAIDDYLRSLEQADVVQEHSALSEIIASSEAGVRSILDQIALDNYRYYRGFDEL</sequence>
<organism evidence="1 2">
    <name type="scientific">Mucilaginibacter limnophilus</name>
    <dbReference type="NCBI Taxonomy" id="1932778"/>
    <lineage>
        <taxon>Bacteria</taxon>
        <taxon>Pseudomonadati</taxon>
        <taxon>Bacteroidota</taxon>
        <taxon>Sphingobacteriia</taxon>
        <taxon>Sphingobacteriales</taxon>
        <taxon>Sphingobacteriaceae</taxon>
        <taxon>Mucilaginibacter</taxon>
    </lineage>
</organism>
<protein>
    <submittedName>
        <fullName evidence="1">Eco47II family restriction endonuclease</fullName>
    </submittedName>
</protein>
<evidence type="ECO:0000313" key="2">
    <source>
        <dbReference type="Proteomes" id="UP000282759"/>
    </source>
</evidence>
<name>A0A437MUI5_9SPHI</name>
<keyword evidence="1" id="KW-0540">Nuclease</keyword>
<accession>A0A437MUI5</accession>
<dbReference type="OrthoDB" id="9806692at2"/>
<dbReference type="GO" id="GO:0009307">
    <property type="term" value="P:DNA restriction-modification system"/>
    <property type="evidence" value="ECO:0007669"/>
    <property type="project" value="InterPro"/>
</dbReference>
<dbReference type="AlphaFoldDB" id="A0A437MUI5"/>
<keyword evidence="2" id="KW-1185">Reference proteome</keyword>
<reference evidence="1 2" key="1">
    <citation type="submission" date="2019-01" db="EMBL/GenBank/DDBJ databases">
        <authorList>
            <person name="Chen W.-M."/>
        </authorList>
    </citation>
    <scope>NUCLEOTIDE SEQUENCE [LARGE SCALE GENOMIC DNA]</scope>
    <source>
        <strain evidence="1 2">YBJ-36</strain>
    </source>
</reference>
<dbReference type="EMBL" id="SACK01000002">
    <property type="protein sequence ID" value="RVU01266.1"/>
    <property type="molecule type" value="Genomic_DNA"/>
</dbReference>
<dbReference type="Proteomes" id="UP000282759">
    <property type="component" value="Unassembled WGS sequence"/>
</dbReference>
<dbReference type="InterPro" id="IPR019057">
    <property type="entry name" value="Restrct_endonuc_II_Eco47II"/>
</dbReference>
<dbReference type="RefSeq" id="WP_127703641.1">
    <property type="nucleotide sequence ID" value="NZ_SACK01000002.1"/>
</dbReference>
<dbReference type="Pfam" id="PF09553">
    <property type="entry name" value="RE_Eco47II"/>
    <property type="match status" value="1"/>
</dbReference>
<dbReference type="GO" id="GO:0003677">
    <property type="term" value="F:DNA binding"/>
    <property type="evidence" value="ECO:0007669"/>
    <property type="project" value="InterPro"/>
</dbReference>